<proteinExistence type="predicted"/>
<keyword evidence="1" id="KW-0812">Transmembrane</keyword>
<dbReference type="AlphaFoldDB" id="A0A0V1I4D8"/>
<keyword evidence="1" id="KW-1133">Transmembrane helix</keyword>
<sequence>MPLLLNVLTLAGSKCRTSSTGGYSGHGRRCSCVSFGEGYFPCLYSLFVLHGVLFFVLLPLRTTLRARDPEVLLVRIWFSQTNQACLGVKYELLGFLDFTHVQAATKNAAAALSDGGHIVKKDDLRERDAGPGRRELL</sequence>
<evidence type="ECO:0000313" key="2">
    <source>
        <dbReference type="EMBL" id="KRZ17693.1"/>
    </source>
</evidence>
<comment type="caution">
    <text evidence="2">The sequence shown here is derived from an EMBL/GenBank/DDBJ whole genome shotgun (WGS) entry which is preliminary data.</text>
</comment>
<evidence type="ECO:0000313" key="3">
    <source>
        <dbReference type="Proteomes" id="UP000054805"/>
    </source>
</evidence>
<feature type="transmembrane region" description="Helical" evidence="1">
    <location>
        <begin position="39"/>
        <end position="60"/>
    </location>
</feature>
<accession>A0A0V1I4D8</accession>
<protein>
    <submittedName>
        <fullName evidence="2">Uncharacterized protein</fullName>
    </submittedName>
</protein>
<reference evidence="2 3" key="1">
    <citation type="submission" date="2015-01" db="EMBL/GenBank/DDBJ databases">
        <title>Evolution of Trichinella species and genotypes.</title>
        <authorList>
            <person name="Korhonen P.K."/>
            <person name="Edoardo P."/>
            <person name="Giuseppe L.R."/>
            <person name="Gasser R.B."/>
        </authorList>
    </citation>
    <scope>NUCLEOTIDE SEQUENCE [LARGE SCALE GENOMIC DNA]</scope>
    <source>
        <strain evidence="2">ISS588</strain>
    </source>
</reference>
<name>A0A0V1I4D8_TRIPS</name>
<evidence type="ECO:0000256" key="1">
    <source>
        <dbReference type="SAM" id="Phobius"/>
    </source>
</evidence>
<dbReference type="Proteomes" id="UP000054805">
    <property type="component" value="Unassembled WGS sequence"/>
</dbReference>
<dbReference type="EMBL" id="JYDS01000292">
    <property type="protein sequence ID" value="KRZ17693.1"/>
    <property type="molecule type" value="Genomic_DNA"/>
</dbReference>
<gene>
    <name evidence="2" type="ORF">T4B_3747</name>
</gene>
<keyword evidence="1" id="KW-0472">Membrane</keyword>
<keyword evidence="3" id="KW-1185">Reference proteome</keyword>
<organism evidence="2 3">
    <name type="scientific">Trichinella pseudospiralis</name>
    <name type="common">Parasitic roundworm</name>
    <dbReference type="NCBI Taxonomy" id="6337"/>
    <lineage>
        <taxon>Eukaryota</taxon>
        <taxon>Metazoa</taxon>
        <taxon>Ecdysozoa</taxon>
        <taxon>Nematoda</taxon>
        <taxon>Enoplea</taxon>
        <taxon>Dorylaimia</taxon>
        <taxon>Trichinellida</taxon>
        <taxon>Trichinellidae</taxon>
        <taxon>Trichinella</taxon>
    </lineage>
</organism>